<feature type="domain" description="Fe/B12 periplasmic-binding" evidence="1">
    <location>
        <begin position="43"/>
        <end position="298"/>
    </location>
</feature>
<comment type="caution">
    <text evidence="2">The sequence shown here is derived from an EMBL/GenBank/DDBJ whole genome shotgun (WGS) entry which is preliminary data.</text>
</comment>
<evidence type="ECO:0000313" key="3">
    <source>
        <dbReference type="Proteomes" id="UP001429580"/>
    </source>
</evidence>
<dbReference type="PANTHER" id="PTHR30535:SF4">
    <property type="entry name" value="HEMIN-BINDING PERIPLASMIC PROTEIN HMUT"/>
    <property type="match status" value="1"/>
</dbReference>
<dbReference type="EMBL" id="JAASQI010000006">
    <property type="protein sequence ID" value="NIJ58990.1"/>
    <property type="molecule type" value="Genomic_DNA"/>
</dbReference>
<dbReference type="SUPFAM" id="SSF53807">
    <property type="entry name" value="Helical backbone' metal receptor"/>
    <property type="match status" value="1"/>
</dbReference>
<keyword evidence="3" id="KW-1185">Reference proteome</keyword>
<evidence type="ECO:0000313" key="2">
    <source>
        <dbReference type="EMBL" id="NIJ58990.1"/>
    </source>
</evidence>
<dbReference type="Pfam" id="PF01497">
    <property type="entry name" value="Peripla_BP_2"/>
    <property type="match status" value="1"/>
</dbReference>
<dbReference type="CDD" id="cd01149">
    <property type="entry name" value="HutB"/>
    <property type="match status" value="1"/>
</dbReference>
<organism evidence="2 3">
    <name type="scientific">Pseudochelatococcus lubricantis</name>
    <dbReference type="NCBI Taxonomy" id="1538102"/>
    <lineage>
        <taxon>Bacteria</taxon>
        <taxon>Pseudomonadati</taxon>
        <taxon>Pseudomonadota</taxon>
        <taxon>Alphaproteobacteria</taxon>
        <taxon>Hyphomicrobiales</taxon>
        <taxon>Chelatococcaceae</taxon>
        <taxon>Pseudochelatococcus</taxon>
    </lineage>
</organism>
<proteinExistence type="predicted"/>
<name>A0ABX0V5D1_9HYPH</name>
<gene>
    <name evidence="2" type="ORF">FHS82_002845</name>
</gene>
<dbReference type="RefSeq" id="WP_166953894.1">
    <property type="nucleotide sequence ID" value="NZ_JAASQI010000006.1"/>
</dbReference>
<dbReference type="Gene3D" id="3.40.50.1980">
    <property type="entry name" value="Nitrogenase molybdenum iron protein domain"/>
    <property type="match status" value="2"/>
</dbReference>
<protein>
    <submittedName>
        <fullName evidence="2">Iron complex transport system substrate-binding protein</fullName>
    </submittedName>
</protein>
<dbReference type="PROSITE" id="PS50983">
    <property type="entry name" value="FE_B12_PBP"/>
    <property type="match status" value="1"/>
</dbReference>
<dbReference type="PANTHER" id="PTHR30535">
    <property type="entry name" value="VITAMIN B12-BINDING PROTEIN"/>
    <property type="match status" value="1"/>
</dbReference>
<dbReference type="InterPro" id="IPR050902">
    <property type="entry name" value="ABC_Transporter_SBP"/>
</dbReference>
<sequence>MQTVRQRLSVVRYFAGARAFCLFVFLSFIGINTSFAQGGGPERIVSVGGAITEILYDLGLADRIVAVDTTSLFPPEALKEKPNVGYMRALSVEGILALGPTRVLLLDGAGPPEALKLLAESGLPITHIGDDPTPAGVVAKIRAIGQVTGVDADAATLSEAVEQRFSLLEDLGRQIGQPKKVLFVLGFQGGRPLVAGQGTAADGIIRLAGAHNAAQGFPGYKPMTDEAIIEAAPDAIVTMGSAAHTMEPEELFARPAFAGTPAARERRLISRDGLFLLGFGPRTPQAAADLLHALYPAVPIPPALAAGAP</sequence>
<evidence type="ECO:0000259" key="1">
    <source>
        <dbReference type="PROSITE" id="PS50983"/>
    </source>
</evidence>
<dbReference type="InterPro" id="IPR002491">
    <property type="entry name" value="ABC_transptr_periplasmic_BD"/>
</dbReference>
<accession>A0ABX0V5D1</accession>
<reference evidence="2 3" key="1">
    <citation type="submission" date="2020-03" db="EMBL/GenBank/DDBJ databases">
        <title>Genomic Encyclopedia of Type Strains, Phase IV (KMG-IV): sequencing the most valuable type-strain genomes for metagenomic binning, comparative biology and taxonomic classification.</title>
        <authorList>
            <person name="Goeker M."/>
        </authorList>
    </citation>
    <scope>NUCLEOTIDE SEQUENCE [LARGE SCALE GENOMIC DNA]</scope>
    <source>
        <strain evidence="2 3">DSM 103870</strain>
    </source>
</reference>
<dbReference type="Proteomes" id="UP001429580">
    <property type="component" value="Unassembled WGS sequence"/>
</dbReference>